<keyword evidence="3" id="KW-1185">Reference proteome</keyword>
<dbReference type="SUPFAM" id="SSF48150">
    <property type="entry name" value="DNA-glycosylase"/>
    <property type="match status" value="1"/>
</dbReference>
<dbReference type="Proteomes" id="UP000019373">
    <property type="component" value="Unassembled WGS sequence"/>
</dbReference>
<feature type="compositionally biased region" description="Low complexity" evidence="1">
    <location>
        <begin position="1"/>
        <end position="13"/>
    </location>
</feature>
<organism evidence="2 3">
    <name type="scientific">Endocarpon pusillum (strain Z07020 / HMAS-L-300199)</name>
    <name type="common">Lichen-forming fungus</name>
    <dbReference type="NCBI Taxonomy" id="1263415"/>
    <lineage>
        <taxon>Eukaryota</taxon>
        <taxon>Fungi</taxon>
        <taxon>Dikarya</taxon>
        <taxon>Ascomycota</taxon>
        <taxon>Pezizomycotina</taxon>
        <taxon>Eurotiomycetes</taxon>
        <taxon>Chaetothyriomycetidae</taxon>
        <taxon>Verrucariales</taxon>
        <taxon>Verrucariaceae</taxon>
        <taxon>Endocarpon</taxon>
    </lineage>
</organism>
<evidence type="ECO:0000313" key="2">
    <source>
        <dbReference type="EMBL" id="ERF75870.1"/>
    </source>
</evidence>
<evidence type="ECO:0000313" key="3">
    <source>
        <dbReference type="Proteomes" id="UP000019373"/>
    </source>
</evidence>
<evidence type="ECO:0000256" key="1">
    <source>
        <dbReference type="SAM" id="MobiDB-lite"/>
    </source>
</evidence>
<sequence>MARTRAQSQAAASEKGATSKPKAVKEEKPKSQRPEKKPAKSRTPKKSATGKRAHEEVQESHEDKAKQGPTKKSKSSEATSDGRAHISNPKVESILSKYGVLPLQKSKLPAPDQPLPETMLALVFNAMLTSARISHEIAARSVSCLIDAGYHDIQKLKNSSWQERTEVLTEGGYTHYREKTATMLGDLADLVLDKYDSSPSQIRAALKEIKGIGEVGLDIFCDTAQAVWPCLAPFIDPRSLKTAQQLGLGSVEELWQEVGKDALMMCKLATALTTIRLGKKTSEFT</sequence>
<dbReference type="AlphaFoldDB" id="U1HYC7"/>
<dbReference type="OMA" id="MKYKSPQ"/>
<reference evidence="3" key="1">
    <citation type="journal article" date="2014" name="BMC Genomics">
        <title>Genome characteristics reveal the impact of lichenization on lichen-forming fungus Endocarpon pusillum Hedwig (Verrucariales, Ascomycota).</title>
        <authorList>
            <person name="Wang Y.-Y."/>
            <person name="Liu B."/>
            <person name="Zhang X.-Y."/>
            <person name="Zhou Q.-M."/>
            <person name="Zhang T."/>
            <person name="Li H."/>
            <person name="Yu Y.-F."/>
            <person name="Zhang X.-L."/>
            <person name="Hao X.-Y."/>
            <person name="Wang M."/>
            <person name="Wang L."/>
            <person name="Wei J.-C."/>
        </authorList>
    </citation>
    <scope>NUCLEOTIDE SEQUENCE [LARGE SCALE GENOMIC DNA]</scope>
    <source>
        <strain evidence="3">Z07020 / HMAS-L-300199</strain>
    </source>
</reference>
<dbReference type="GO" id="GO:0006281">
    <property type="term" value="P:DNA repair"/>
    <property type="evidence" value="ECO:0007669"/>
    <property type="project" value="InterPro"/>
</dbReference>
<feature type="region of interest" description="Disordered" evidence="1">
    <location>
        <begin position="1"/>
        <end position="90"/>
    </location>
</feature>
<dbReference type="InterPro" id="IPR011257">
    <property type="entry name" value="DNA_glycosylase"/>
</dbReference>
<gene>
    <name evidence="2" type="ORF">EPUS_01236</name>
</gene>
<proteinExistence type="predicted"/>
<dbReference type="RefSeq" id="XP_007786719.1">
    <property type="nucleotide sequence ID" value="XM_007788529.1"/>
</dbReference>
<name>U1HYC7_ENDPU</name>
<accession>U1HYC7</accession>
<feature type="compositionally biased region" description="Basic residues" evidence="1">
    <location>
        <begin position="39"/>
        <end position="51"/>
    </location>
</feature>
<dbReference type="OrthoDB" id="4676at2759"/>
<evidence type="ECO:0008006" key="4">
    <source>
        <dbReference type="Google" id="ProtNLM"/>
    </source>
</evidence>
<dbReference type="HOGENOM" id="CLU_050554_0_0_1"/>
<dbReference type="eggNOG" id="ENOG502S5UV">
    <property type="taxonomic scope" value="Eukaryota"/>
</dbReference>
<dbReference type="GO" id="GO:0003824">
    <property type="term" value="F:catalytic activity"/>
    <property type="evidence" value="ECO:0007669"/>
    <property type="project" value="InterPro"/>
</dbReference>
<feature type="compositionally biased region" description="Basic and acidic residues" evidence="1">
    <location>
        <begin position="23"/>
        <end position="38"/>
    </location>
</feature>
<dbReference type="EMBL" id="KE720795">
    <property type="protein sequence ID" value="ERF75870.1"/>
    <property type="molecule type" value="Genomic_DNA"/>
</dbReference>
<feature type="compositionally biased region" description="Basic and acidic residues" evidence="1">
    <location>
        <begin position="52"/>
        <end position="66"/>
    </location>
</feature>
<protein>
    <recommendedName>
        <fullName evidence="4">HhH-GPD domain-containing protein</fullName>
    </recommendedName>
</protein>
<dbReference type="GeneID" id="19236294"/>